<proteinExistence type="predicted"/>
<sequence length="295" mass="31913">MEKNSTSLRTLVALTLAAGFAAPVPVFAQTNDESKDAAAPAGPHTLTANVGLFSSYRFRGIDQTFGKPAIQGGFDYAHESGFYVGNWNSNVSSGAGYPEGNIEMDFYGGWKKTFDDFGIDVGGLYYYYPGSNSTPLSFSNAKNPTQSVSGTNQNFELYVAGSWKFLTLKYNYALTDSFNLPDSKGSSYLDLTANYEVAPSWFINAHLGQFWAPNFKYVFTSGDQSINYTDWKLGVTKTIDTWSIGLAYVGTNANGSCGTAEFYCFANSLNGNGQLGSKTKDAGRGIAVLSVTRSF</sequence>
<dbReference type="EMBL" id="JADKBR010000001">
    <property type="protein sequence ID" value="MBK8888981.1"/>
    <property type="molecule type" value="Genomic_DNA"/>
</dbReference>
<dbReference type="InterPro" id="IPR010239">
    <property type="entry name" value="CHP02001"/>
</dbReference>
<gene>
    <name evidence="2" type="ORF">IPN75_00700</name>
</gene>
<evidence type="ECO:0000313" key="2">
    <source>
        <dbReference type="EMBL" id="MBK8888981.1"/>
    </source>
</evidence>
<evidence type="ECO:0000256" key="1">
    <source>
        <dbReference type="SAM" id="SignalP"/>
    </source>
</evidence>
<feature type="signal peptide" evidence="1">
    <location>
        <begin position="1"/>
        <end position="28"/>
    </location>
</feature>
<name>A0A9D7QGA5_9RHOO</name>
<dbReference type="NCBIfam" id="TIGR02001">
    <property type="entry name" value="gcw_chp"/>
    <property type="match status" value="1"/>
</dbReference>
<dbReference type="Proteomes" id="UP000808146">
    <property type="component" value="Unassembled WGS sequence"/>
</dbReference>
<protein>
    <submittedName>
        <fullName evidence="2">Uncharacterized protein</fullName>
    </submittedName>
</protein>
<evidence type="ECO:0000313" key="3">
    <source>
        <dbReference type="Proteomes" id="UP000808146"/>
    </source>
</evidence>
<dbReference type="AlphaFoldDB" id="A0A9D7QGA5"/>
<accession>A0A9D7QGA5</accession>
<reference evidence="2" key="1">
    <citation type="submission" date="2020-10" db="EMBL/GenBank/DDBJ databases">
        <title>Connecting structure to function with the recovery of over 1000 high-quality activated sludge metagenome-assembled genomes encoding full-length rRNA genes using long-read sequencing.</title>
        <authorList>
            <person name="Singleton C.M."/>
            <person name="Petriglieri F."/>
            <person name="Kristensen J.M."/>
            <person name="Kirkegaard R.H."/>
            <person name="Michaelsen T.Y."/>
            <person name="Andersen M.H."/>
            <person name="Karst S.M."/>
            <person name="Dueholm M.S."/>
            <person name="Nielsen P.H."/>
            <person name="Albertsen M."/>
        </authorList>
    </citation>
    <scope>NUCLEOTIDE SEQUENCE</scope>
    <source>
        <strain evidence="2">OdNE_18-Q3-R46-58_BAT3C.305</strain>
    </source>
</reference>
<organism evidence="2 3">
    <name type="scientific">Candidatus Dechloromonas phosphorivorans</name>
    <dbReference type="NCBI Taxonomy" id="2899244"/>
    <lineage>
        <taxon>Bacteria</taxon>
        <taxon>Pseudomonadati</taxon>
        <taxon>Pseudomonadota</taxon>
        <taxon>Betaproteobacteria</taxon>
        <taxon>Rhodocyclales</taxon>
        <taxon>Azonexaceae</taxon>
        <taxon>Dechloromonas</taxon>
    </lineage>
</organism>
<feature type="chain" id="PRO_5039084580" evidence="1">
    <location>
        <begin position="29"/>
        <end position="295"/>
    </location>
</feature>
<comment type="caution">
    <text evidence="2">The sequence shown here is derived from an EMBL/GenBank/DDBJ whole genome shotgun (WGS) entry which is preliminary data.</text>
</comment>
<keyword evidence="1" id="KW-0732">Signal</keyword>
<dbReference type="Pfam" id="PF09694">
    <property type="entry name" value="Gcw_chp"/>
    <property type="match status" value="1"/>
</dbReference>